<gene>
    <name evidence="1" type="ORF">PQJ61_10390</name>
</gene>
<evidence type="ECO:0000313" key="1">
    <source>
        <dbReference type="EMBL" id="MDC7227157.1"/>
    </source>
</evidence>
<protein>
    <submittedName>
        <fullName evidence="1">V-type ATP synthase subunit E</fullName>
    </submittedName>
</protein>
<name>A0AAJ1IFP2_9SPIO</name>
<sequence length="201" mass="21490">MDVQLKELLEKINKDGVETAEQKASEIIADAEKKASDIVAGAKKEAGKIIAEGKAEAARAEAGGKAAIAQAGRDLVLKTKNEIEVLFKSIVNTDTAAAMKGKTLEDAVITVVKAWADRGDYTVQLSESDFTELESGLKSKLSEELKKGIEIKPFPGVESGFRVTEKDGASYFNFTSEAVASNLAELLNPKLSGIIKESDKE</sequence>
<reference evidence="1 2" key="1">
    <citation type="submission" date="2022-12" db="EMBL/GenBank/DDBJ databases">
        <title>Metagenome assembled genome from gulf of manar.</title>
        <authorList>
            <person name="Kohli P."/>
            <person name="Pk S."/>
            <person name="Venkata Ramana C."/>
            <person name="Sasikala C."/>
        </authorList>
    </citation>
    <scope>NUCLEOTIDE SEQUENCE [LARGE SCALE GENOMIC DNA]</scope>
    <source>
        <strain evidence="1">JB008</strain>
    </source>
</reference>
<dbReference type="Proteomes" id="UP001221217">
    <property type="component" value="Unassembled WGS sequence"/>
</dbReference>
<evidence type="ECO:0000313" key="2">
    <source>
        <dbReference type="Proteomes" id="UP001221217"/>
    </source>
</evidence>
<dbReference type="EMBL" id="JAQQAL010000022">
    <property type="protein sequence ID" value="MDC7227157.1"/>
    <property type="molecule type" value="Genomic_DNA"/>
</dbReference>
<dbReference type="AlphaFoldDB" id="A0AAJ1IFP2"/>
<comment type="caution">
    <text evidence="1">The sequence shown here is derived from an EMBL/GenBank/DDBJ whole genome shotgun (WGS) entry which is preliminary data.</text>
</comment>
<accession>A0AAJ1IFP2</accession>
<organism evidence="1 2">
    <name type="scientific">Candidatus Thalassospirochaeta sargassi</name>
    <dbReference type="NCBI Taxonomy" id="3119039"/>
    <lineage>
        <taxon>Bacteria</taxon>
        <taxon>Pseudomonadati</taxon>
        <taxon>Spirochaetota</taxon>
        <taxon>Spirochaetia</taxon>
        <taxon>Spirochaetales</taxon>
        <taxon>Spirochaetaceae</taxon>
        <taxon>Candidatus Thalassospirochaeta</taxon>
    </lineage>
</organism>
<dbReference type="Gene3D" id="1.20.5.2950">
    <property type="match status" value="1"/>
</dbReference>
<proteinExistence type="predicted"/>